<accession>A0A1L3ZS67</accession>
<reference evidence="2" key="1">
    <citation type="submission" date="2016-11" db="EMBL/GenBank/DDBJ databases">
        <title>Complete Genome Sequence of alachlor-degrading Sphingomonas sp. strain JJ-A5.</title>
        <authorList>
            <person name="Lee H."/>
            <person name="Ka J.-O."/>
        </authorList>
    </citation>
    <scope>NUCLEOTIDE SEQUENCE [LARGE SCALE GENOMIC DNA]</scope>
    <source>
        <strain evidence="2">JJ-A5</strain>
    </source>
</reference>
<evidence type="ECO:0000313" key="2">
    <source>
        <dbReference type="Proteomes" id="UP000182063"/>
    </source>
</evidence>
<protein>
    <submittedName>
        <fullName evidence="1">Uncharacterized protein</fullName>
    </submittedName>
</protein>
<proteinExistence type="predicted"/>
<dbReference type="AlphaFoldDB" id="A0A1L3ZS67"/>
<evidence type="ECO:0000313" key="1">
    <source>
        <dbReference type="EMBL" id="API58469.1"/>
    </source>
</evidence>
<organism evidence="1 2">
    <name type="scientific">Tardibacter chloracetimidivorans</name>
    <dbReference type="NCBI Taxonomy" id="1921510"/>
    <lineage>
        <taxon>Bacteria</taxon>
        <taxon>Pseudomonadati</taxon>
        <taxon>Pseudomonadota</taxon>
        <taxon>Alphaproteobacteria</taxon>
        <taxon>Sphingomonadales</taxon>
        <taxon>Sphingomonadaceae</taxon>
        <taxon>Tardibacter</taxon>
    </lineage>
</organism>
<name>A0A1L3ZS67_9SPHN</name>
<dbReference type="EMBL" id="CP018221">
    <property type="protein sequence ID" value="API58469.1"/>
    <property type="molecule type" value="Genomic_DNA"/>
</dbReference>
<keyword evidence="2" id="KW-1185">Reference proteome</keyword>
<dbReference type="Proteomes" id="UP000182063">
    <property type="component" value="Chromosome"/>
</dbReference>
<gene>
    <name evidence="1" type="ORF">BSL82_03430</name>
</gene>
<dbReference type="STRING" id="1921510.BSL82_03430"/>
<dbReference type="RefSeq" id="WP_072596042.1">
    <property type="nucleotide sequence ID" value="NZ_CP018221.1"/>
</dbReference>
<dbReference type="KEGG" id="sphj:BSL82_03430"/>
<sequence>MQDPYQRERRTDMDAASSSIFLITPHDTNEITKGVKGLRIWNPEATAGTVALRAIGDGADVSLTIPAGALVQEPVRAQYIRDTGTGDTLVIHGYSDN</sequence>